<dbReference type="AlphaFoldDB" id="A0A5B7GBG0"/>
<feature type="compositionally biased region" description="Basic residues" evidence="4">
    <location>
        <begin position="439"/>
        <end position="448"/>
    </location>
</feature>
<feature type="compositionally biased region" description="Basic and acidic residues" evidence="4">
    <location>
        <begin position="158"/>
        <end position="178"/>
    </location>
</feature>
<feature type="compositionally biased region" description="Acidic residues" evidence="4">
    <location>
        <begin position="148"/>
        <end position="157"/>
    </location>
</feature>
<dbReference type="Pfam" id="PF05670">
    <property type="entry name" value="NFACT-R_1"/>
    <property type="match status" value="1"/>
</dbReference>
<feature type="region of interest" description="Disordered" evidence="4">
    <location>
        <begin position="96"/>
        <end position="248"/>
    </location>
</feature>
<feature type="compositionally biased region" description="Basic and acidic residues" evidence="4">
    <location>
        <begin position="128"/>
        <end position="147"/>
    </location>
</feature>
<gene>
    <name evidence="6" type="primary">ccdc25_0</name>
    <name evidence="6" type="ORF">E2C01_048386</name>
</gene>
<comment type="subunit">
    <text evidence="3">Interacts (via cytoplasmic region) with ILK.</text>
</comment>
<feature type="compositionally biased region" description="Basic and acidic residues" evidence="4">
    <location>
        <begin position="190"/>
        <end position="200"/>
    </location>
</feature>
<dbReference type="PANTHER" id="PTHR13049:SF2">
    <property type="entry name" value="COILED-COIL DOMAIN-CONTAINING PROTEIN 25"/>
    <property type="match status" value="1"/>
</dbReference>
<evidence type="ECO:0000256" key="1">
    <source>
        <dbReference type="ARBA" id="ARBA00008998"/>
    </source>
</evidence>
<feature type="compositionally biased region" description="Basic residues" evidence="4">
    <location>
        <begin position="546"/>
        <end position="559"/>
    </location>
</feature>
<feature type="compositionally biased region" description="Polar residues" evidence="4">
    <location>
        <begin position="428"/>
        <end position="438"/>
    </location>
</feature>
<comment type="caution">
    <text evidence="6">The sequence shown here is derived from an EMBL/GenBank/DDBJ whole genome shotgun (WGS) entry which is preliminary data.</text>
</comment>
<dbReference type="EMBL" id="VSRR010012378">
    <property type="protein sequence ID" value="MPC54468.1"/>
    <property type="molecule type" value="Genomic_DNA"/>
</dbReference>
<name>A0A5B7GBG0_PORTR</name>
<evidence type="ECO:0000256" key="4">
    <source>
        <dbReference type="SAM" id="MobiDB-lite"/>
    </source>
</evidence>
<evidence type="ECO:0000259" key="5">
    <source>
        <dbReference type="Pfam" id="PF05670"/>
    </source>
</evidence>
<feature type="compositionally biased region" description="Low complexity" evidence="4">
    <location>
        <begin position="206"/>
        <end position="215"/>
    </location>
</feature>
<dbReference type="PANTHER" id="PTHR13049">
    <property type="entry name" value="DUF814-RELATED"/>
    <property type="match status" value="1"/>
</dbReference>
<feature type="region of interest" description="Disordered" evidence="4">
    <location>
        <begin position="361"/>
        <end position="466"/>
    </location>
</feature>
<feature type="domain" description="NFACT RNA-binding" evidence="5">
    <location>
        <begin position="294"/>
        <end position="345"/>
    </location>
</feature>
<dbReference type="OrthoDB" id="200398at2759"/>
<feature type="compositionally biased region" description="Acidic residues" evidence="4">
    <location>
        <begin position="453"/>
        <end position="462"/>
    </location>
</feature>
<dbReference type="Proteomes" id="UP000324222">
    <property type="component" value="Unassembled WGS sequence"/>
</dbReference>
<accession>A0A5B7GBG0</accession>
<evidence type="ECO:0000256" key="3">
    <source>
        <dbReference type="ARBA" id="ARBA00024214"/>
    </source>
</evidence>
<evidence type="ECO:0000313" key="6">
    <source>
        <dbReference type="EMBL" id="MPC54468.1"/>
    </source>
</evidence>
<evidence type="ECO:0000313" key="7">
    <source>
        <dbReference type="Proteomes" id="UP000324222"/>
    </source>
</evidence>
<sequence>MRTPFTFLGEAQRELRRLLASERQAQLGVACEYRGVTARRETQLGVGRTKQHPQQGRLPRLCATTSETLSEEKAQKPFLSRQATLLREACRRGVPRVWHQRDQSTPPSEEGVPEASVMEQACLEEPVEAEKELKRPAETKKELKEPAEAEEELEGPAEADKELEGPAKELEEPEKVLEEVMEEPVPAAPDLHESDHHDVADESDSGDMSSSGPQQPTRPARSRRRKKEERKVKDGKGMATAPRSASPKLLLRPRGALLTFRSDVVDPPATLLMGTDKEENDHLLAQATESGLRDVPRPLVYDAAQLCKANSTQGNKLANVVVVVYTPGSNLRKTRHMKAGQVGFASDREVRRVVMAQRDEKVMERLNSTKRKVTSAKAEREKQQRARQRKLQKAEEKRKRRQWRELQEETQGEAADLEDASSLAWGAESQQPASTRATGKQRRKRRKKVQEGEVCEEKDEQEQQTLPQGKTMRCFPVLAQQRRLLQGCRATVEQRFDVQVTPPRKGDAEACGTVTGAPEDVADALQELRTLLQPARQKDGTGGKGGKGKGGKAKAGRTG</sequence>
<feature type="region of interest" description="Disordered" evidence="4">
    <location>
        <begin position="531"/>
        <end position="559"/>
    </location>
</feature>
<comment type="similarity">
    <text evidence="1">Belongs to the CCDC25 family.</text>
</comment>
<dbReference type="InterPro" id="IPR008532">
    <property type="entry name" value="NFACT_RNA-bd"/>
</dbReference>
<feature type="compositionally biased region" description="Basic and acidic residues" evidence="4">
    <location>
        <begin position="392"/>
        <end position="407"/>
    </location>
</feature>
<organism evidence="6 7">
    <name type="scientific">Portunus trituberculatus</name>
    <name type="common">Swimming crab</name>
    <name type="synonym">Neptunus trituberculatus</name>
    <dbReference type="NCBI Taxonomy" id="210409"/>
    <lineage>
        <taxon>Eukaryota</taxon>
        <taxon>Metazoa</taxon>
        <taxon>Ecdysozoa</taxon>
        <taxon>Arthropoda</taxon>
        <taxon>Crustacea</taxon>
        <taxon>Multicrustacea</taxon>
        <taxon>Malacostraca</taxon>
        <taxon>Eumalacostraca</taxon>
        <taxon>Eucarida</taxon>
        <taxon>Decapoda</taxon>
        <taxon>Pleocyemata</taxon>
        <taxon>Brachyura</taxon>
        <taxon>Eubrachyura</taxon>
        <taxon>Portunoidea</taxon>
        <taxon>Portunidae</taxon>
        <taxon>Portuninae</taxon>
        <taxon>Portunus</taxon>
    </lineage>
</organism>
<feature type="compositionally biased region" description="Acidic residues" evidence="4">
    <location>
        <begin position="408"/>
        <end position="419"/>
    </location>
</feature>
<evidence type="ECO:0000256" key="2">
    <source>
        <dbReference type="ARBA" id="ARBA00016700"/>
    </source>
</evidence>
<protein>
    <recommendedName>
        <fullName evidence="2">Coiled-coil domain-containing protein 25</fullName>
    </recommendedName>
</protein>
<keyword evidence="7" id="KW-1185">Reference proteome</keyword>
<reference evidence="6 7" key="1">
    <citation type="submission" date="2019-05" db="EMBL/GenBank/DDBJ databases">
        <title>Another draft genome of Portunus trituberculatus and its Hox gene families provides insights of decapod evolution.</title>
        <authorList>
            <person name="Jeong J.-H."/>
            <person name="Song I."/>
            <person name="Kim S."/>
            <person name="Choi T."/>
            <person name="Kim D."/>
            <person name="Ryu S."/>
            <person name="Kim W."/>
        </authorList>
    </citation>
    <scope>NUCLEOTIDE SEQUENCE [LARGE SCALE GENOMIC DNA]</scope>
    <source>
        <tissue evidence="6">Muscle</tissue>
    </source>
</reference>
<dbReference type="InterPro" id="IPR039730">
    <property type="entry name" value="Jlp2/Ccd25"/>
</dbReference>
<proteinExistence type="inferred from homology"/>